<organism evidence="1 2">
    <name type="scientific">Coemansia furcata</name>
    <dbReference type="NCBI Taxonomy" id="417177"/>
    <lineage>
        <taxon>Eukaryota</taxon>
        <taxon>Fungi</taxon>
        <taxon>Fungi incertae sedis</taxon>
        <taxon>Zoopagomycota</taxon>
        <taxon>Kickxellomycotina</taxon>
        <taxon>Kickxellomycetes</taxon>
        <taxon>Kickxellales</taxon>
        <taxon>Kickxellaceae</taxon>
        <taxon>Coemansia</taxon>
    </lineage>
</organism>
<protein>
    <submittedName>
        <fullName evidence="1">RNA-splicing factor</fullName>
    </submittedName>
</protein>
<reference evidence="1" key="1">
    <citation type="submission" date="2022-07" db="EMBL/GenBank/DDBJ databases">
        <title>Phylogenomic reconstructions and comparative analyses of Kickxellomycotina fungi.</title>
        <authorList>
            <person name="Reynolds N.K."/>
            <person name="Stajich J.E."/>
            <person name="Barry K."/>
            <person name="Grigoriev I.V."/>
            <person name="Crous P."/>
            <person name="Smith M.E."/>
        </authorList>
    </citation>
    <scope>NUCLEOTIDE SEQUENCE</scope>
    <source>
        <strain evidence="1">CBS 102833</strain>
    </source>
</reference>
<name>A0ACC1L357_9FUNG</name>
<proteinExistence type="predicted"/>
<sequence>MGSGDLNMKKSWHPLTKANQNRVAEEKRKAEEEAQRTARIQKELREERQKEEMDMLNASITKKPINKLDWMYSAPSTTSQNTEDLEAYLLGKKNISTIVNSKDDQAKEQDKWKAGGLFAFSNRNANSERDAKAKDLEDPLMDIKRREQAAIQAMLKNTAGRKDAGSEKPKREKRKSKSDRDDDTDKKDRKRREHRKEDGSGERDEKASDSQHRHRHSSKRRREHDREEPHRSRSRRSRSPERRSRH</sequence>
<dbReference type="EMBL" id="JANBUP010002541">
    <property type="protein sequence ID" value="KAJ2799936.1"/>
    <property type="molecule type" value="Genomic_DNA"/>
</dbReference>
<evidence type="ECO:0000313" key="2">
    <source>
        <dbReference type="Proteomes" id="UP001140096"/>
    </source>
</evidence>
<dbReference type="Proteomes" id="UP001140096">
    <property type="component" value="Unassembled WGS sequence"/>
</dbReference>
<gene>
    <name evidence="1" type="primary">CWC25</name>
    <name evidence="1" type="ORF">H4S07_005304</name>
</gene>
<accession>A0ACC1L357</accession>
<keyword evidence="2" id="KW-1185">Reference proteome</keyword>
<evidence type="ECO:0000313" key="1">
    <source>
        <dbReference type="EMBL" id="KAJ2799936.1"/>
    </source>
</evidence>
<comment type="caution">
    <text evidence="1">The sequence shown here is derived from an EMBL/GenBank/DDBJ whole genome shotgun (WGS) entry which is preliminary data.</text>
</comment>